<name>A0ABZ3IKW7_9FIRM</name>
<evidence type="ECO:0000256" key="3">
    <source>
        <dbReference type="ARBA" id="ARBA00022723"/>
    </source>
</evidence>
<protein>
    <submittedName>
        <fullName evidence="7">Aldehyde oxidoreductase</fullName>
        <ecNumber evidence="7">1.2.99.7</ecNumber>
    </submittedName>
</protein>
<dbReference type="PANTHER" id="PTHR11908">
    <property type="entry name" value="XANTHINE DEHYDROGENASE"/>
    <property type="match status" value="1"/>
</dbReference>
<dbReference type="Proteomes" id="UP000216752">
    <property type="component" value="Chromosome"/>
</dbReference>
<reference evidence="7" key="1">
    <citation type="submission" date="2024-05" db="EMBL/GenBank/DDBJ databases">
        <title>Isolation and characterization of Sporomusa carbonis sp. nov., a carboxydotrophic hydrogenogen in the genus of Sporomusa isolated from a charcoal burning pile.</title>
        <authorList>
            <person name="Boeer T."/>
            <person name="Rosenbaum F."/>
            <person name="Eysell L."/>
            <person name="Mueller V."/>
            <person name="Daniel R."/>
            <person name="Poehlein A."/>
        </authorList>
    </citation>
    <scope>NUCLEOTIDE SEQUENCE [LARGE SCALE GENOMIC DNA]</scope>
    <source>
        <strain evidence="7">DSM 10669</strain>
    </source>
</reference>
<dbReference type="InterPro" id="IPR036010">
    <property type="entry name" value="2Fe-2S_ferredoxin-like_sf"/>
</dbReference>
<dbReference type="SUPFAM" id="SSF54292">
    <property type="entry name" value="2Fe-2S ferredoxin-like"/>
    <property type="match status" value="1"/>
</dbReference>
<dbReference type="PROSITE" id="PS51085">
    <property type="entry name" value="2FE2S_FER_2"/>
    <property type="match status" value="1"/>
</dbReference>
<dbReference type="SMART" id="SM01008">
    <property type="entry name" value="Ald_Xan_dh_C"/>
    <property type="match status" value="1"/>
</dbReference>
<evidence type="ECO:0000313" key="8">
    <source>
        <dbReference type="Proteomes" id="UP000216752"/>
    </source>
</evidence>
<gene>
    <name evidence="7" type="primary">mop_2</name>
    <name evidence="7" type="ORF">SPSIL_024710</name>
</gene>
<evidence type="ECO:0000313" key="7">
    <source>
        <dbReference type="EMBL" id="XFO66321.1"/>
    </source>
</evidence>
<comment type="similarity">
    <text evidence="1">Belongs to the xanthine dehydrogenase family.</text>
</comment>
<feature type="domain" description="2Fe-2S ferredoxin-type" evidence="6">
    <location>
        <begin position="3"/>
        <end position="79"/>
    </location>
</feature>
<dbReference type="Gene3D" id="3.10.20.30">
    <property type="match status" value="1"/>
</dbReference>
<dbReference type="SUPFAM" id="SSF47741">
    <property type="entry name" value="CO dehydrogenase ISP C-domain like"/>
    <property type="match status" value="1"/>
</dbReference>
<organism evidence="7 8">
    <name type="scientific">Sporomusa silvacetica DSM 10669</name>
    <dbReference type="NCBI Taxonomy" id="1123289"/>
    <lineage>
        <taxon>Bacteria</taxon>
        <taxon>Bacillati</taxon>
        <taxon>Bacillota</taxon>
        <taxon>Negativicutes</taxon>
        <taxon>Selenomonadales</taxon>
        <taxon>Sporomusaceae</taxon>
        <taxon>Sporomusa</taxon>
    </lineage>
</organism>
<dbReference type="InterPro" id="IPR000674">
    <property type="entry name" value="Ald_Oxase/Xan_DH_a/b"/>
</dbReference>
<dbReference type="InterPro" id="IPR036856">
    <property type="entry name" value="Ald_Oxase/Xan_DH_a/b_sf"/>
</dbReference>
<keyword evidence="4 7" id="KW-0560">Oxidoreductase</keyword>
<evidence type="ECO:0000256" key="5">
    <source>
        <dbReference type="ARBA" id="ARBA00023004"/>
    </source>
</evidence>
<keyword evidence="2" id="KW-0500">Molybdenum</keyword>
<dbReference type="Gene3D" id="3.30.365.10">
    <property type="entry name" value="Aldehyde oxidase/xanthine dehydrogenase, molybdopterin binding domain"/>
    <property type="match status" value="4"/>
</dbReference>
<dbReference type="Pfam" id="PF01315">
    <property type="entry name" value="Ald_Xan_dh_C"/>
    <property type="match status" value="1"/>
</dbReference>
<dbReference type="Pfam" id="PF20256">
    <property type="entry name" value="MoCoBD_2"/>
    <property type="match status" value="1"/>
</dbReference>
<dbReference type="InterPro" id="IPR046867">
    <property type="entry name" value="AldOxase/xan_DH_MoCoBD2"/>
</dbReference>
<sequence length="947" mass="102461">MLKKMFLTINGAEKMIVCDQEETLANVLRQMGLTGTKVGCDIGQCGVCSVLLDGKVTRACVKKMKTVKEYSDVVTIEGIGTPNNLHPLQLAWIVYGGVQCGFCSPGFIVSAKGLLDTNPNPTRQDVRAWFQLHRNACRCTGYKPLVDAVMAAAKVIRGEMTMEDLAFKIPEGDRIYNSYIPKPTALAKVTGVCDYGADINQKLGKDVLHLALVQAKVSHANILSINTSEAEKMPGVFKVMTSKDIKGTNRQNGLCSMPNNRGNNFDRPIINDTKVFQYGDVLAIVAADTEKNARAAADKVQAELEVLPAYMNGLDAIAEDAMQIQPGYPNLFLELPIIKGDESAPIMEEAANVVEGSFFLQRQPHIVLEPEVGLAYIDEEGRLTVQSKTQFLHLIPLVGGPALGVAPETIRAIENPVGASFGHKMSAHPELLMMAAALATEKPVCLRFDYAQQSYFTGKRACSYYNAKLAADKDGKLLAMETDFLFDHGAYHEGTTEFLIEKGCRFIGAGYHIPSIRGVGRMCCSNHIHGTAFRAFGSPQALLASESLMDMLAEKVGIDPLEIRYINALRPGGTFTSGCELDVHPLPKLIEMMRPKYDAAVAKAKAESKPEKKRGVGVALAMYDSSLAANDYAEIYIELNSDGSITHYSGWHDQGQGADGGALVLAHEALRPLGIKPEQIHLVMNDTLITPYLGPAAGSRSHYMAGKATIDGANKLMDAMRKPDGTFRTYEEMQKENIPTKYTGMGSTSGISSECNLNTMQGDPNPTFTYGVFMAEVTVDTKTGKTKVLKLTLHGDFGIIGSRLAVDGQMYGGLAQGVGLALSEDFNDPKKHITPIALGLPFAEDVPDEMEVEYTETPRPTGPFGSSGCAELPLAATHVAIINAIYNATGVRIYETPALPAKVLAGLQALEQGQTVPKPGPYFFGNSMADKLEEIKKNPIIMPKKEG</sequence>
<dbReference type="Gene3D" id="3.90.1170.50">
    <property type="entry name" value="Aldehyde oxidase/xanthine dehydrogenase, a/b hammerhead"/>
    <property type="match status" value="1"/>
</dbReference>
<dbReference type="PIRSF" id="PIRSF000127">
    <property type="entry name" value="Xanthine_DH"/>
    <property type="match status" value="1"/>
</dbReference>
<dbReference type="Pfam" id="PF01799">
    <property type="entry name" value="Fer2_2"/>
    <property type="match status" value="1"/>
</dbReference>
<dbReference type="InterPro" id="IPR002888">
    <property type="entry name" value="2Fe-2S-bd"/>
</dbReference>
<dbReference type="GO" id="GO:0033727">
    <property type="term" value="F:aldehyde dehydrogenase (FAD-independent) activity"/>
    <property type="evidence" value="ECO:0007669"/>
    <property type="project" value="UniProtKB-EC"/>
</dbReference>
<dbReference type="SUPFAM" id="SSF56003">
    <property type="entry name" value="Molybdenum cofactor-binding domain"/>
    <property type="match status" value="1"/>
</dbReference>
<dbReference type="Pfam" id="PF00111">
    <property type="entry name" value="Fer2"/>
    <property type="match status" value="1"/>
</dbReference>
<evidence type="ECO:0000259" key="6">
    <source>
        <dbReference type="PROSITE" id="PS51085"/>
    </source>
</evidence>
<keyword evidence="5" id="KW-0408">Iron</keyword>
<proteinExistence type="inferred from homology"/>
<dbReference type="PROSITE" id="PS00197">
    <property type="entry name" value="2FE2S_FER_1"/>
    <property type="match status" value="1"/>
</dbReference>
<dbReference type="NCBIfam" id="NF045668">
    <property type="entry name" value="pterin_aldehy"/>
    <property type="match status" value="1"/>
</dbReference>
<evidence type="ECO:0000256" key="2">
    <source>
        <dbReference type="ARBA" id="ARBA00022505"/>
    </source>
</evidence>
<accession>A0ABZ3IKW7</accession>
<evidence type="ECO:0000256" key="1">
    <source>
        <dbReference type="ARBA" id="ARBA00006849"/>
    </source>
</evidence>
<dbReference type="Gene3D" id="1.10.150.120">
    <property type="entry name" value="[2Fe-2S]-binding domain"/>
    <property type="match status" value="1"/>
</dbReference>
<dbReference type="InterPro" id="IPR006058">
    <property type="entry name" value="2Fe2S_fd_BS"/>
</dbReference>
<dbReference type="InterPro" id="IPR036884">
    <property type="entry name" value="2Fe-2S-bd_dom_sf"/>
</dbReference>
<dbReference type="CDD" id="cd00207">
    <property type="entry name" value="fer2"/>
    <property type="match status" value="1"/>
</dbReference>
<keyword evidence="8" id="KW-1185">Reference proteome</keyword>
<keyword evidence="3" id="KW-0479">Metal-binding</keyword>
<dbReference type="PANTHER" id="PTHR11908:SF132">
    <property type="entry name" value="ALDEHYDE OXIDASE 1-RELATED"/>
    <property type="match status" value="1"/>
</dbReference>
<dbReference type="EC" id="1.2.99.7" evidence="7"/>
<dbReference type="InterPro" id="IPR054705">
    <property type="entry name" value="Mop"/>
</dbReference>
<dbReference type="InterPro" id="IPR001041">
    <property type="entry name" value="2Fe-2S_ferredoxin-type"/>
</dbReference>
<dbReference type="InterPro" id="IPR008274">
    <property type="entry name" value="AldOxase/xan_DH_MoCoBD1"/>
</dbReference>
<dbReference type="SUPFAM" id="SSF54665">
    <property type="entry name" value="CO dehydrogenase molybdoprotein N-domain-like"/>
    <property type="match status" value="1"/>
</dbReference>
<dbReference type="RefSeq" id="WP_094603002.1">
    <property type="nucleotide sequence ID" value="NZ_CP155573.1"/>
</dbReference>
<dbReference type="Pfam" id="PF02738">
    <property type="entry name" value="MoCoBD_1"/>
    <property type="match status" value="1"/>
</dbReference>
<dbReference type="InterPro" id="IPR012675">
    <property type="entry name" value="Beta-grasp_dom_sf"/>
</dbReference>
<dbReference type="InterPro" id="IPR016208">
    <property type="entry name" value="Ald_Oxase/xanthine_DH-like"/>
</dbReference>
<dbReference type="EMBL" id="CP155573">
    <property type="protein sequence ID" value="XFO66321.1"/>
    <property type="molecule type" value="Genomic_DNA"/>
</dbReference>
<evidence type="ECO:0000256" key="4">
    <source>
        <dbReference type="ARBA" id="ARBA00023002"/>
    </source>
</evidence>
<dbReference type="InterPro" id="IPR037165">
    <property type="entry name" value="AldOxase/xan_DH_Mopterin-bd_sf"/>
</dbReference>